<feature type="binding site" evidence="16">
    <location>
        <position position="227"/>
    </location>
    <ligand>
        <name>substrate</name>
    </ligand>
</feature>
<dbReference type="Proteomes" id="UP000283458">
    <property type="component" value="Unassembled WGS sequence"/>
</dbReference>
<keyword evidence="6 14" id="KW-0479">Metal-binding</keyword>
<evidence type="ECO:0000256" key="11">
    <source>
        <dbReference type="ARBA" id="ARBA00025746"/>
    </source>
</evidence>
<feature type="binding site" description="covalent" evidence="16">
    <location>
        <position position="179"/>
    </location>
    <ligand>
        <name>heme c</name>
        <dbReference type="ChEBI" id="CHEBI:61717"/>
        <label>2</label>
    </ligand>
</feature>
<feature type="domain" description="Cytochrome c" evidence="19">
    <location>
        <begin position="159"/>
        <end position="270"/>
    </location>
</feature>
<name>A0A418VPV6_9PROT</name>
<dbReference type="GO" id="GO:0020037">
    <property type="term" value="F:heme binding"/>
    <property type="evidence" value="ECO:0007669"/>
    <property type="project" value="InterPro"/>
</dbReference>
<feature type="binding site" description="axial binding residue" evidence="17">
    <location>
        <position position="231"/>
    </location>
    <ligand>
        <name>heme c</name>
        <dbReference type="ChEBI" id="CHEBI:61717"/>
        <label>2</label>
    </ligand>
    <ligandPart>
        <name>Fe</name>
        <dbReference type="ChEBI" id="CHEBI:18248"/>
    </ligandPart>
</feature>
<dbReference type="GO" id="GO:0046872">
    <property type="term" value="F:metal ion binding"/>
    <property type="evidence" value="ECO:0007669"/>
    <property type="project" value="UniProtKB-KW"/>
</dbReference>
<dbReference type="GO" id="GO:0009055">
    <property type="term" value="F:electron transfer activity"/>
    <property type="evidence" value="ECO:0007669"/>
    <property type="project" value="InterPro"/>
</dbReference>
<organism evidence="20 21">
    <name type="scientific">Azospirillum cavernae</name>
    <dbReference type="NCBI Taxonomy" id="2320860"/>
    <lineage>
        <taxon>Bacteria</taxon>
        <taxon>Pseudomonadati</taxon>
        <taxon>Pseudomonadota</taxon>
        <taxon>Alphaproteobacteria</taxon>
        <taxon>Rhodospirillales</taxon>
        <taxon>Azospirillaceae</taxon>
        <taxon>Azospirillum</taxon>
    </lineage>
</organism>
<dbReference type="Gene3D" id="1.10.760.10">
    <property type="entry name" value="Cytochrome c-like domain"/>
    <property type="match status" value="2"/>
</dbReference>
<evidence type="ECO:0000256" key="18">
    <source>
        <dbReference type="SAM" id="SignalP"/>
    </source>
</evidence>
<dbReference type="GO" id="GO:0016740">
    <property type="term" value="F:transferase activity"/>
    <property type="evidence" value="ECO:0007669"/>
    <property type="project" value="UniProtKB-KW"/>
</dbReference>
<feature type="binding site" description="axial binding residue" evidence="17">
    <location>
        <position position="183"/>
    </location>
    <ligand>
        <name>heme c</name>
        <dbReference type="ChEBI" id="CHEBI:61717"/>
        <label>2</label>
    </ligand>
    <ligandPart>
        <name>Fe</name>
        <dbReference type="ChEBI" id="CHEBI:18248"/>
    </ligandPart>
</feature>
<dbReference type="SUPFAM" id="SSF46626">
    <property type="entry name" value="Cytochrome c"/>
    <property type="match status" value="2"/>
</dbReference>
<feature type="binding site" description="covalent" evidence="16">
    <location>
        <position position="182"/>
    </location>
    <ligand>
        <name>heme c</name>
        <dbReference type="ChEBI" id="CHEBI:61717"/>
        <label>2</label>
    </ligand>
</feature>
<dbReference type="GO" id="GO:0042597">
    <property type="term" value="C:periplasmic space"/>
    <property type="evidence" value="ECO:0007669"/>
    <property type="project" value="UniProtKB-SubCell"/>
</dbReference>
<evidence type="ECO:0000256" key="6">
    <source>
        <dbReference type="ARBA" id="ARBA00022723"/>
    </source>
</evidence>
<dbReference type="RefSeq" id="WP_119833425.1">
    <property type="nucleotide sequence ID" value="NZ_QYUL01000004.1"/>
</dbReference>
<proteinExistence type="inferred from homology"/>
<dbReference type="AlphaFoldDB" id="A0A418VPV6"/>
<evidence type="ECO:0000256" key="4">
    <source>
        <dbReference type="ARBA" id="ARBA00022617"/>
    </source>
</evidence>
<dbReference type="OrthoDB" id="7916986at2"/>
<dbReference type="GO" id="GO:0016669">
    <property type="term" value="F:oxidoreductase activity, acting on a sulfur group of donors, cytochrome as acceptor"/>
    <property type="evidence" value="ECO:0007669"/>
    <property type="project" value="InterPro"/>
</dbReference>
<dbReference type="InterPro" id="IPR025710">
    <property type="entry name" value="SoxA"/>
</dbReference>
<comment type="similarity">
    <text evidence="11 14">Belongs to the SoxA family.</text>
</comment>
<dbReference type="GO" id="GO:0019417">
    <property type="term" value="P:sulfur oxidation"/>
    <property type="evidence" value="ECO:0007669"/>
    <property type="project" value="InterPro"/>
</dbReference>
<evidence type="ECO:0000256" key="15">
    <source>
        <dbReference type="PIRSR" id="PIRSR038455-1"/>
    </source>
</evidence>
<evidence type="ECO:0000256" key="7">
    <source>
        <dbReference type="ARBA" id="ARBA00022729"/>
    </source>
</evidence>
<keyword evidence="3 14" id="KW-0813">Transport</keyword>
<accession>A0A418VPV6</accession>
<reference evidence="20 21" key="1">
    <citation type="submission" date="2018-09" db="EMBL/GenBank/DDBJ databases">
        <authorList>
            <person name="Zhu H."/>
        </authorList>
    </citation>
    <scope>NUCLEOTIDE SEQUENCE [LARGE SCALE GENOMIC DNA]</scope>
    <source>
        <strain evidence="20 21">K2W22B-5</strain>
    </source>
</reference>
<evidence type="ECO:0000256" key="16">
    <source>
        <dbReference type="PIRSR" id="PIRSR038455-2"/>
    </source>
</evidence>
<dbReference type="PIRSF" id="PIRSF038455">
    <property type="entry name" value="SoxA"/>
    <property type="match status" value="1"/>
</dbReference>
<dbReference type="Pfam" id="PF21342">
    <property type="entry name" value="SoxA-TsdA_cyt-c"/>
    <property type="match status" value="2"/>
</dbReference>
<evidence type="ECO:0000256" key="5">
    <source>
        <dbReference type="ARBA" id="ARBA00022679"/>
    </source>
</evidence>
<comment type="caution">
    <text evidence="20">The sequence shown here is derived from an EMBL/GenBank/DDBJ whole genome shotgun (WGS) entry which is preliminary data.</text>
</comment>
<evidence type="ECO:0000259" key="19">
    <source>
        <dbReference type="PROSITE" id="PS51007"/>
    </source>
</evidence>
<comment type="catalytic activity">
    <reaction evidence="13 14">
        <text>S-sulfanyl-L-cysteinyl-[SoxY protein] + thiosulfate + 2 Fe(III)-[cytochrome c] = S-(2-sulfodisulfanyl)-L-cysteinyl-[SoxY protein] + 2 Fe(II)-[cytochrome c] + 2 H(+)</text>
        <dbReference type="Rhea" id="RHEA:51224"/>
        <dbReference type="Rhea" id="RHEA-COMP:10350"/>
        <dbReference type="Rhea" id="RHEA-COMP:14399"/>
        <dbReference type="Rhea" id="RHEA-COMP:14689"/>
        <dbReference type="Rhea" id="RHEA-COMP:14690"/>
        <dbReference type="ChEBI" id="CHEBI:15378"/>
        <dbReference type="ChEBI" id="CHEBI:29033"/>
        <dbReference type="ChEBI" id="CHEBI:29034"/>
        <dbReference type="ChEBI" id="CHEBI:33542"/>
        <dbReference type="ChEBI" id="CHEBI:61963"/>
        <dbReference type="ChEBI" id="CHEBI:140664"/>
        <dbReference type="EC" id="2.8.5.2"/>
    </reaction>
</comment>
<feature type="binding site" description="axial binding residue" evidence="17">
    <location>
        <position position="107"/>
    </location>
    <ligand>
        <name>heme c</name>
        <dbReference type="ChEBI" id="CHEBI:61717"/>
        <label>1</label>
    </ligand>
    <ligandPart>
        <name>Fe</name>
        <dbReference type="ChEBI" id="CHEBI:18248"/>
    </ligandPart>
</feature>
<dbReference type="NCBIfam" id="TIGR04484">
    <property type="entry name" value="thiosulf_SoxA"/>
    <property type="match status" value="1"/>
</dbReference>
<feature type="active site" description="Cysteine persulfide intermediate" evidence="15">
    <location>
        <position position="231"/>
    </location>
</feature>
<evidence type="ECO:0000256" key="17">
    <source>
        <dbReference type="PIRSR" id="PIRSR038455-3"/>
    </source>
</evidence>
<evidence type="ECO:0000313" key="21">
    <source>
        <dbReference type="Proteomes" id="UP000283458"/>
    </source>
</evidence>
<keyword evidence="4 14" id="KW-0349">Heme</keyword>
<keyword evidence="9 14" id="KW-0249">Electron transport</keyword>
<dbReference type="InterPro" id="IPR036909">
    <property type="entry name" value="Cyt_c-like_dom_sf"/>
</dbReference>
<feature type="chain" id="PRO_5019024675" description="SoxAX cytochrome complex subunit A" evidence="18">
    <location>
        <begin position="25"/>
        <end position="270"/>
    </location>
</feature>
<evidence type="ECO:0000256" key="1">
    <source>
        <dbReference type="ARBA" id="ARBA00004418"/>
    </source>
</evidence>
<evidence type="ECO:0000256" key="3">
    <source>
        <dbReference type="ARBA" id="ARBA00022448"/>
    </source>
</evidence>
<keyword evidence="7 18" id="KW-0732">Signal</keyword>
<comment type="subunit">
    <text evidence="2 14">Heterodimer of SoxA and SoxX.</text>
</comment>
<evidence type="ECO:0000256" key="8">
    <source>
        <dbReference type="ARBA" id="ARBA00022764"/>
    </source>
</evidence>
<keyword evidence="10 14" id="KW-0408">Iron</keyword>
<evidence type="ECO:0000256" key="9">
    <source>
        <dbReference type="ARBA" id="ARBA00022982"/>
    </source>
</evidence>
<comment type="cofactor">
    <cofactor evidence="16">
        <name>heme</name>
        <dbReference type="ChEBI" id="CHEBI:30413"/>
    </cofactor>
    <text evidence="16">Binds 2 heme groups per subunit.</text>
</comment>
<dbReference type="PROSITE" id="PS51007">
    <property type="entry name" value="CYTC"/>
    <property type="match status" value="1"/>
</dbReference>
<sequence length="270" mass="29420">MDRASVGIMAFLAVSAAAVTVAYAQKDAAQDSIEAYREALQDGNPAELYEASGEELWKTPAGPKAASLERCDLGLGPGVVKGAYAQLPRHFADTDRVQDLESRLLTCMQTLQGKDPKPYIEASFTAPPKEEMNALAAYISGQSKDAPIAVTLAHPKEQAMYELGKRMFNYQGGPYDFACATCHGQEGTRIRLQELPYIPSAKGAAAGWSSWPAYRVSAGQMWSMQWRLNDCFRQQRFPEPVYTSDATIALSMYMAATANGATMKTPGIKR</sequence>
<keyword evidence="8 14" id="KW-0574">Periplasm</keyword>
<keyword evidence="21" id="KW-1185">Reference proteome</keyword>
<comment type="subcellular location">
    <subcellularLocation>
        <location evidence="1 14">Periplasm</location>
    </subcellularLocation>
</comment>
<evidence type="ECO:0000256" key="12">
    <source>
        <dbReference type="ARBA" id="ARBA00048077"/>
    </source>
</evidence>
<feature type="binding site" description="covalent" evidence="16">
    <location>
        <position position="71"/>
    </location>
    <ligand>
        <name>heme c</name>
        <dbReference type="ChEBI" id="CHEBI:61717"/>
        <label>1</label>
    </ligand>
</feature>
<gene>
    <name evidence="20" type="primary">soxA</name>
    <name evidence="20" type="ORF">D3877_24590</name>
</gene>
<keyword evidence="5 14" id="KW-0808">Transferase</keyword>
<feature type="signal peptide" evidence="18">
    <location>
        <begin position="1"/>
        <end position="24"/>
    </location>
</feature>
<dbReference type="EC" id="2.8.5.2" evidence="14"/>
<comment type="catalytic activity">
    <reaction evidence="12 14">
        <text>L-cysteinyl-[SoxY protein] + thiosulfate + 2 Fe(III)-[cytochrome c] = S-sulfosulfanyl-L-cysteinyl-[SoxY protein] + 2 Fe(II)-[cytochrome c] + 2 H(+)</text>
        <dbReference type="Rhea" id="RHEA:56720"/>
        <dbReference type="Rhea" id="RHEA-COMP:10350"/>
        <dbReference type="Rhea" id="RHEA-COMP:14328"/>
        <dbReference type="Rhea" id="RHEA-COMP:14399"/>
        <dbReference type="Rhea" id="RHEA-COMP:14691"/>
        <dbReference type="ChEBI" id="CHEBI:15378"/>
        <dbReference type="ChEBI" id="CHEBI:29033"/>
        <dbReference type="ChEBI" id="CHEBI:29034"/>
        <dbReference type="ChEBI" id="CHEBI:29950"/>
        <dbReference type="ChEBI" id="CHEBI:33542"/>
        <dbReference type="ChEBI" id="CHEBI:139321"/>
        <dbReference type="EC" id="2.8.5.2"/>
    </reaction>
</comment>
<evidence type="ECO:0000256" key="10">
    <source>
        <dbReference type="ARBA" id="ARBA00023004"/>
    </source>
</evidence>
<protein>
    <recommendedName>
        <fullName evidence="14">SoxAX cytochrome complex subunit A</fullName>
        <ecNumber evidence="14">2.8.5.2</ecNumber>
    </recommendedName>
    <alternativeName>
        <fullName evidence="14">Protein SoxA</fullName>
    </alternativeName>
    <alternativeName>
        <fullName evidence="14">Sulfur oxidizing protein A</fullName>
    </alternativeName>
    <alternativeName>
        <fullName evidence="14">Thiosulfate-oxidizing multienzyme system protein SoxA</fullName>
    </alternativeName>
</protein>
<evidence type="ECO:0000256" key="2">
    <source>
        <dbReference type="ARBA" id="ARBA00011530"/>
    </source>
</evidence>
<dbReference type="EMBL" id="QYUL01000004">
    <property type="protein sequence ID" value="RJF78286.1"/>
    <property type="molecule type" value="Genomic_DNA"/>
</dbReference>
<evidence type="ECO:0000256" key="14">
    <source>
        <dbReference type="PIRNR" id="PIRNR038455"/>
    </source>
</evidence>
<evidence type="ECO:0000313" key="20">
    <source>
        <dbReference type="EMBL" id="RJF78286.1"/>
    </source>
</evidence>
<dbReference type="InterPro" id="IPR009056">
    <property type="entry name" value="Cyt_c-like_dom"/>
</dbReference>
<dbReference type="GO" id="GO:0070069">
    <property type="term" value="C:cytochrome complex"/>
    <property type="evidence" value="ECO:0007669"/>
    <property type="project" value="InterPro"/>
</dbReference>
<evidence type="ECO:0000256" key="13">
    <source>
        <dbReference type="ARBA" id="ARBA00048423"/>
    </source>
</evidence>